<dbReference type="EMBL" id="VXIT01000012">
    <property type="protein sequence ID" value="KAA6408747.1"/>
    <property type="molecule type" value="Genomic_DNA"/>
</dbReference>
<feature type="region of interest" description="Disordered" evidence="1">
    <location>
        <begin position="97"/>
        <end position="144"/>
    </location>
</feature>
<feature type="compositionally biased region" description="Polar residues" evidence="1">
    <location>
        <begin position="37"/>
        <end position="46"/>
    </location>
</feature>
<dbReference type="AlphaFoldDB" id="A0A5M8PH65"/>
<organism evidence="2 3">
    <name type="scientific">Lasallia pustulata</name>
    <dbReference type="NCBI Taxonomy" id="136370"/>
    <lineage>
        <taxon>Eukaryota</taxon>
        <taxon>Fungi</taxon>
        <taxon>Dikarya</taxon>
        <taxon>Ascomycota</taxon>
        <taxon>Pezizomycotina</taxon>
        <taxon>Lecanoromycetes</taxon>
        <taxon>OSLEUM clade</taxon>
        <taxon>Umbilicariomycetidae</taxon>
        <taxon>Umbilicariales</taxon>
        <taxon>Umbilicariaceae</taxon>
        <taxon>Lasallia</taxon>
    </lineage>
</organism>
<sequence>MGRNTHRQKPSQIKARRSRGATHSATLKASVKKPTKKQSTISSSKAAHSPDRRPTLQTAKVSPENLARMMQARRLNATLPGPVTPEMRRGYERGYQQAMKEAATKSDQRIPTPQTARPSPKAQARMMQARALDPTMPGPVTPETRQRYEQGYKQAYKEMAAEGE</sequence>
<evidence type="ECO:0000313" key="3">
    <source>
        <dbReference type="Proteomes" id="UP000324767"/>
    </source>
</evidence>
<name>A0A5M8PH65_9LECA</name>
<evidence type="ECO:0000256" key="1">
    <source>
        <dbReference type="SAM" id="MobiDB-lite"/>
    </source>
</evidence>
<accession>A0A5M8PH65</accession>
<comment type="caution">
    <text evidence="2">The sequence shown here is derived from an EMBL/GenBank/DDBJ whole genome shotgun (WGS) entry which is preliminary data.</text>
</comment>
<gene>
    <name evidence="2" type="ORF">FRX48_07090</name>
</gene>
<proteinExistence type="predicted"/>
<feature type="region of interest" description="Disordered" evidence="1">
    <location>
        <begin position="1"/>
        <end position="64"/>
    </location>
</feature>
<feature type="compositionally biased region" description="Basic residues" evidence="1">
    <location>
        <begin position="1"/>
        <end position="20"/>
    </location>
</feature>
<evidence type="ECO:0000313" key="2">
    <source>
        <dbReference type="EMBL" id="KAA6408747.1"/>
    </source>
</evidence>
<dbReference type="Proteomes" id="UP000324767">
    <property type="component" value="Unassembled WGS sequence"/>
</dbReference>
<protein>
    <submittedName>
        <fullName evidence="2">Uncharacterized protein</fullName>
    </submittedName>
</protein>
<reference evidence="2 3" key="1">
    <citation type="submission" date="2019-09" db="EMBL/GenBank/DDBJ databases">
        <title>The hologenome of the rock-dwelling lichen Lasallia pustulata.</title>
        <authorList>
            <person name="Greshake Tzovaras B."/>
            <person name="Segers F."/>
            <person name="Bicker A."/>
            <person name="Dal Grande F."/>
            <person name="Otte J."/>
            <person name="Hankeln T."/>
            <person name="Schmitt I."/>
            <person name="Ebersberger I."/>
        </authorList>
    </citation>
    <scope>NUCLEOTIDE SEQUENCE [LARGE SCALE GENOMIC DNA]</scope>
    <source>
        <strain evidence="2">A1-1</strain>
    </source>
</reference>